<gene>
    <name evidence="1" type="ORF">GOODEAATRI_022591</name>
</gene>
<evidence type="ECO:0000313" key="1">
    <source>
        <dbReference type="EMBL" id="MEQ2165963.1"/>
    </source>
</evidence>
<reference evidence="1 2" key="1">
    <citation type="submission" date="2021-06" db="EMBL/GenBank/DDBJ databases">
        <authorList>
            <person name="Palmer J.M."/>
        </authorList>
    </citation>
    <scope>NUCLEOTIDE SEQUENCE [LARGE SCALE GENOMIC DNA]</scope>
    <source>
        <strain evidence="1 2">GA_2019</strain>
        <tissue evidence="1">Muscle</tissue>
    </source>
</reference>
<name>A0ABV0N3L4_9TELE</name>
<sequence>MLSSPFLPGKSDKDIDFLICFMHKSCGCSTLLSSTNGCYFLQTCNIFPDRRENHNLRGAKTHKANNTAAKLYSTHGSRGSGGGVRISLFLSFSLYCFLSFLSSSNSLSPSTYWVSCAPALQHSQLKR</sequence>
<organism evidence="1 2">
    <name type="scientific">Goodea atripinnis</name>
    <dbReference type="NCBI Taxonomy" id="208336"/>
    <lineage>
        <taxon>Eukaryota</taxon>
        <taxon>Metazoa</taxon>
        <taxon>Chordata</taxon>
        <taxon>Craniata</taxon>
        <taxon>Vertebrata</taxon>
        <taxon>Euteleostomi</taxon>
        <taxon>Actinopterygii</taxon>
        <taxon>Neopterygii</taxon>
        <taxon>Teleostei</taxon>
        <taxon>Neoteleostei</taxon>
        <taxon>Acanthomorphata</taxon>
        <taxon>Ovalentaria</taxon>
        <taxon>Atherinomorphae</taxon>
        <taxon>Cyprinodontiformes</taxon>
        <taxon>Goodeidae</taxon>
        <taxon>Goodea</taxon>
    </lineage>
</organism>
<proteinExistence type="predicted"/>
<comment type="caution">
    <text evidence="1">The sequence shown here is derived from an EMBL/GenBank/DDBJ whole genome shotgun (WGS) entry which is preliminary data.</text>
</comment>
<dbReference type="EMBL" id="JAHRIO010022319">
    <property type="protein sequence ID" value="MEQ2165963.1"/>
    <property type="molecule type" value="Genomic_DNA"/>
</dbReference>
<protein>
    <submittedName>
        <fullName evidence="1">Uncharacterized protein</fullName>
    </submittedName>
</protein>
<keyword evidence="2" id="KW-1185">Reference proteome</keyword>
<accession>A0ABV0N3L4</accession>
<evidence type="ECO:0000313" key="2">
    <source>
        <dbReference type="Proteomes" id="UP001476798"/>
    </source>
</evidence>
<dbReference type="Proteomes" id="UP001476798">
    <property type="component" value="Unassembled WGS sequence"/>
</dbReference>